<evidence type="ECO:0000313" key="4">
    <source>
        <dbReference type="EMBL" id="MCB5362341.1"/>
    </source>
</evidence>
<organism evidence="4 5">
    <name type="scientific">Mesopusillimonas faecipullorum</name>
    <dbReference type="NCBI Taxonomy" id="2755040"/>
    <lineage>
        <taxon>Bacteria</taxon>
        <taxon>Pseudomonadati</taxon>
        <taxon>Pseudomonadota</taxon>
        <taxon>Betaproteobacteria</taxon>
        <taxon>Burkholderiales</taxon>
        <taxon>Alcaligenaceae</taxon>
        <taxon>Mesopusillimonas</taxon>
    </lineage>
</organism>
<evidence type="ECO:0000256" key="1">
    <source>
        <dbReference type="ARBA" id="ARBA00011738"/>
    </source>
</evidence>
<dbReference type="Pfam" id="PF01475">
    <property type="entry name" value="FUR"/>
    <property type="match status" value="1"/>
</dbReference>
<dbReference type="InterPro" id="IPR036390">
    <property type="entry name" value="WH_DNA-bd_sf"/>
</dbReference>
<keyword evidence="5" id="KW-1185">Reference proteome</keyword>
<proteinExistence type="predicted"/>
<dbReference type="EMBL" id="JACDXW010000001">
    <property type="protein sequence ID" value="MCB5362341.1"/>
    <property type="molecule type" value="Genomic_DNA"/>
</dbReference>
<evidence type="ECO:0000313" key="5">
    <source>
        <dbReference type="Proteomes" id="UP000776983"/>
    </source>
</evidence>
<comment type="subunit">
    <text evidence="1">Homodimer.</text>
</comment>
<dbReference type="InterPro" id="IPR002481">
    <property type="entry name" value="FUR"/>
</dbReference>
<comment type="caution">
    <text evidence="4">The sequence shown here is derived from an EMBL/GenBank/DDBJ whole genome shotgun (WGS) entry which is preliminary data.</text>
</comment>
<name>A0ABS8C8J6_9BURK</name>
<feature type="region of interest" description="Disordered" evidence="3">
    <location>
        <begin position="148"/>
        <end position="167"/>
    </location>
</feature>
<dbReference type="Proteomes" id="UP000776983">
    <property type="component" value="Unassembled WGS sequence"/>
</dbReference>
<dbReference type="RefSeq" id="WP_226952577.1">
    <property type="nucleotide sequence ID" value="NZ_JACDXW010000001.1"/>
</dbReference>
<gene>
    <name evidence="4" type="ORF">H0484_01020</name>
</gene>
<accession>A0ABS8C8J6</accession>
<dbReference type="PANTHER" id="PTHR33202:SF2">
    <property type="entry name" value="FERRIC UPTAKE REGULATION PROTEIN"/>
    <property type="match status" value="1"/>
</dbReference>
<dbReference type="Gene3D" id="1.10.10.10">
    <property type="entry name" value="Winged helix-like DNA-binding domain superfamily/Winged helix DNA-binding domain"/>
    <property type="match status" value="1"/>
</dbReference>
<evidence type="ECO:0000256" key="2">
    <source>
        <dbReference type="ARBA" id="ARBA00020910"/>
    </source>
</evidence>
<evidence type="ECO:0000256" key="3">
    <source>
        <dbReference type="SAM" id="MobiDB-lite"/>
    </source>
</evidence>
<dbReference type="InterPro" id="IPR036388">
    <property type="entry name" value="WH-like_DNA-bd_sf"/>
</dbReference>
<reference evidence="4 5" key="1">
    <citation type="submission" date="2020-07" db="EMBL/GenBank/DDBJ databases">
        <title>Pusillimonas sp. nov., isolated from poultry manure in Taiwan.</title>
        <authorList>
            <person name="Lin S.-Y."/>
            <person name="Tang Y.-S."/>
            <person name="Young C.-C."/>
        </authorList>
    </citation>
    <scope>NUCLEOTIDE SEQUENCE [LARGE SCALE GENOMIC DNA]</scope>
    <source>
        <strain evidence="4 5">CC-YST705</strain>
    </source>
</reference>
<dbReference type="PANTHER" id="PTHR33202">
    <property type="entry name" value="ZINC UPTAKE REGULATION PROTEIN"/>
    <property type="match status" value="1"/>
</dbReference>
<protein>
    <recommendedName>
        <fullName evidence="2">Ferric uptake regulation protein</fullName>
    </recommendedName>
</protein>
<sequence>MADRSFSPPQTRIDADQLRSAAQIMKEAGVATTMPRMVVWRVIAQSDRPITALEIKRYLVGNGLDIAMSSIYAALKRLTTAELLSTCTVAGKTHYYLTSRKFHQRIVCQDSGTEHWLFDPELERAVEIFCQKHGFKMSDYTLSVQGQSINPRGQEAGGDRMKKRAVP</sequence>
<dbReference type="SUPFAM" id="SSF46785">
    <property type="entry name" value="Winged helix' DNA-binding domain"/>
    <property type="match status" value="1"/>
</dbReference>